<evidence type="ECO:0000256" key="4">
    <source>
        <dbReference type="ARBA" id="ARBA00023004"/>
    </source>
</evidence>
<reference evidence="8 9" key="1">
    <citation type="submission" date="2019-02" db="EMBL/GenBank/DDBJ databases">
        <title>Deep-cultivation of Planctomycetes and their phenomic and genomic characterization uncovers novel biology.</title>
        <authorList>
            <person name="Wiegand S."/>
            <person name="Jogler M."/>
            <person name="Boedeker C."/>
            <person name="Pinto D."/>
            <person name="Vollmers J."/>
            <person name="Rivas-Marin E."/>
            <person name="Kohn T."/>
            <person name="Peeters S.H."/>
            <person name="Heuer A."/>
            <person name="Rast P."/>
            <person name="Oberbeckmann S."/>
            <person name="Bunk B."/>
            <person name="Jeske O."/>
            <person name="Meyerdierks A."/>
            <person name="Storesund J.E."/>
            <person name="Kallscheuer N."/>
            <person name="Luecker S."/>
            <person name="Lage O.M."/>
            <person name="Pohl T."/>
            <person name="Merkel B.J."/>
            <person name="Hornburger P."/>
            <person name="Mueller R.-W."/>
            <person name="Bruemmer F."/>
            <person name="Labrenz M."/>
            <person name="Spormann A.M."/>
            <person name="Op den Camp H."/>
            <person name="Overmann J."/>
            <person name="Amann R."/>
            <person name="Jetten M.S.M."/>
            <person name="Mascher T."/>
            <person name="Medema M.H."/>
            <person name="Devos D.P."/>
            <person name="Kaster A.-K."/>
            <person name="Ovreas L."/>
            <person name="Rohde M."/>
            <person name="Galperin M.Y."/>
            <person name="Jogler C."/>
        </authorList>
    </citation>
    <scope>NUCLEOTIDE SEQUENCE [LARGE SCALE GENOMIC DNA]</scope>
    <source>
        <strain evidence="8 9">ElP</strain>
    </source>
</reference>
<keyword evidence="9" id="KW-1185">Reference proteome</keyword>
<dbReference type="InterPro" id="IPR042128">
    <property type="entry name" value="NuoE_dom"/>
</dbReference>
<evidence type="ECO:0000256" key="5">
    <source>
        <dbReference type="ARBA" id="ARBA00023014"/>
    </source>
</evidence>
<dbReference type="InterPro" id="IPR041921">
    <property type="entry name" value="NuoE_N"/>
</dbReference>
<dbReference type="GO" id="GO:0046872">
    <property type="term" value="F:metal ion binding"/>
    <property type="evidence" value="ECO:0007669"/>
    <property type="project" value="UniProtKB-KW"/>
</dbReference>
<evidence type="ECO:0000256" key="2">
    <source>
        <dbReference type="ARBA" id="ARBA00022714"/>
    </source>
</evidence>
<dbReference type="Gene3D" id="3.40.30.10">
    <property type="entry name" value="Glutaredoxin"/>
    <property type="match status" value="1"/>
</dbReference>
<dbReference type="GO" id="GO:0003954">
    <property type="term" value="F:NADH dehydrogenase activity"/>
    <property type="evidence" value="ECO:0007669"/>
    <property type="project" value="TreeGrafter"/>
</dbReference>
<feature type="binding site" evidence="7">
    <location>
        <position position="137"/>
    </location>
    <ligand>
        <name>[2Fe-2S] cluster</name>
        <dbReference type="ChEBI" id="CHEBI:190135"/>
    </ligand>
</feature>
<dbReference type="PANTHER" id="PTHR10371">
    <property type="entry name" value="NADH DEHYDROGENASE UBIQUINONE FLAVOPROTEIN 2, MITOCHONDRIAL"/>
    <property type="match status" value="1"/>
</dbReference>
<evidence type="ECO:0000313" key="9">
    <source>
        <dbReference type="Proteomes" id="UP000317835"/>
    </source>
</evidence>
<comment type="cofactor">
    <cofactor evidence="7">
        <name>[2Fe-2S] cluster</name>
        <dbReference type="ChEBI" id="CHEBI:190135"/>
    </cofactor>
    <text evidence="7">Binds 1 [2Fe-2S] cluster.</text>
</comment>
<dbReference type="AlphaFoldDB" id="A0A518H8J4"/>
<keyword evidence="4 7" id="KW-0408">Iron</keyword>
<organism evidence="8 9">
    <name type="scientific">Tautonia plasticadhaerens</name>
    <dbReference type="NCBI Taxonomy" id="2527974"/>
    <lineage>
        <taxon>Bacteria</taxon>
        <taxon>Pseudomonadati</taxon>
        <taxon>Planctomycetota</taxon>
        <taxon>Planctomycetia</taxon>
        <taxon>Isosphaerales</taxon>
        <taxon>Isosphaeraceae</taxon>
        <taxon>Tautonia</taxon>
    </lineage>
</organism>
<dbReference type="Proteomes" id="UP000317835">
    <property type="component" value="Chromosome"/>
</dbReference>
<dbReference type="PROSITE" id="PS01099">
    <property type="entry name" value="COMPLEX1_24K"/>
    <property type="match status" value="1"/>
</dbReference>
<keyword evidence="2 7" id="KW-0001">2Fe-2S</keyword>
<dbReference type="OrthoDB" id="9807941at2"/>
<evidence type="ECO:0000256" key="6">
    <source>
        <dbReference type="ARBA" id="ARBA00034078"/>
    </source>
</evidence>
<dbReference type="InterPro" id="IPR002023">
    <property type="entry name" value="NuoE-like"/>
</dbReference>
<dbReference type="RefSeq" id="WP_145274553.1">
    <property type="nucleotide sequence ID" value="NZ_CP036426.1"/>
</dbReference>
<feature type="binding site" evidence="7">
    <location>
        <position position="133"/>
    </location>
    <ligand>
        <name>[2Fe-2S] cluster</name>
        <dbReference type="ChEBI" id="CHEBI:190135"/>
    </ligand>
</feature>
<evidence type="ECO:0000256" key="7">
    <source>
        <dbReference type="PIRSR" id="PIRSR000216-1"/>
    </source>
</evidence>
<keyword evidence="5 7" id="KW-0411">Iron-sulfur</keyword>
<gene>
    <name evidence="8" type="primary">nqo2</name>
    <name evidence="8" type="ORF">ElP_50870</name>
</gene>
<dbReference type="EC" id="1.6.5.11" evidence="8"/>
<evidence type="ECO:0000256" key="3">
    <source>
        <dbReference type="ARBA" id="ARBA00022723"/>
    </source>
</evidence>
<feature type="binding site" evidence="7">
    <location>
        <position position="91"/>
    </location>
    <ligand>
        <name>[2Fe-2S] cluster</name>
        <dbReference type="ChEBI" id="CHEBI:190135"/>
    </ligand>
</feature>
<dbReference type="GO" id="GO:0051537">
    <property type="term" value="F:2 iron, 2 sulfur cluster binding"/>
    <property type="evidence" value="ECO:0007669"/>
    <property type="project" value="UniProtKB-KW"/>
</dbReference>
<evidence type="ECO:0000313" key="8">
    <source>
        <dbReference type="EMBL" id="QDV37154.1"/>
    </source>
</evidence>
<feature type="binding site" evidence="7">
    <location>
        <position position="96"/>
    </location>
    <ligand>
        <name>[2Fe-2S] cluster</name>
        <dbReference type="ChEBI" id="CHEBI:190135"/>
    </ligand>
</feature>
<proteinExistence type="inferred from homology"/>
<keyword evidence="3 7" id="KW-0479">Metal-binding</keyword>
<dbReference type="SUPFAM" id="SSF52833">
    <property type="entry name" value="Thioredoxin-like"/>
    <property type="match status" value="1"/>
</dbReference>
<sequence>MPAAESPSPAPLLNETIREKIRAYIPRYPDKRAVTLPALHIVHDHLRCVPYRAMEEIAELLDLEPSDVHDTMSFYGFFPQAPIGEKRLWICRSISCMLRGGDELLGVACKEAGVEGPGVTSGDGELTIEFAECLGICDHAPAALCDDGRIYGPLDEAKVAEMIKDVRERAIPEGQPAL</sequence>
<dbReference type="InterPro" id="IPR036249">
    <property type="entry name" value="Thioredoxin-like_sf"/>
</dbReference>
<name>A0A518H8J4_9BACT</name>
<dbReference type="Gene3D" id="1.10.10.1590">
    <property type="entry name" value="NADH-quinone oxidoreductase subunit E"/>
    <property type="match status" value="1"/>
</dbReference>
<accession>A0A518H8J4</accession>
<comment type="cofactor">
    <cofactor evidence="6">
        <name>[2Fe-2S] cluster</name>
        <dbReference type="ChEBI" id="CHEBI:190135"/>
    </cofactor>
</comment>
<comment type="similarity">
    <text evidence="1">Belongs to the complex I 24 kDa subunit family.</text>
</comment>
<dbReference type="Pfam" id="PF01257">
    <property type="entry name" value="2Fe-2S_thioredx"/>
    <property type="match status" value="1"/>
</dbReference>
<dbReference type="CDD" id="cd03064">
    <property type="entry name" value="TRX_Fd_NuoE"/>
    <property type="match status" value="1"/>
</dbReference>
<evidence type="ECO:0000256" key="1">
    <source>
        <dbReference type="ARBA" id="ARBA00010643"/>
    </source>
</evidence>
<dbReference type="EMBL" id="CP036426">
    <property type="protein sequence ID" value="QDV37154.1"/>
    <property type="molecule type" value="Genomic_DNA"/>
</dbReference>
<dbReference type="PIRSF" id="PIRSF000216">
    <property type="entry name" value="NADH_DH_24kDa"/>
    <property type="match status" value="1"/>
</dbReference>
<protein>
    <submittedName>
        <fullName evidence="8">NADH-quinone oxidoreductase subunit 2</fullName>
        <ecNumber evidence="8">1.6.5.11</ecNumber>
    </submittedName>
</protein>
<dbReference type="PANTHER" id="PTHR10371:SF3">
    <property type="entry name" value="NADH DEHYDROGENASE [UBIQUINONE] FLAVOPROTEIN 2, MITOCHONDRIAL"/>
    <property type="match status" value="1"/>
</dbReference>
<keyword evidence="8" id="KW-0560">Oxidoreductase</keyword>
<dbReference type="KEGG" id="tpla:ElP_50870"/>